<sequence>MVIVIALVLLGVVTGAFHRVLCMVDSSTCATVGPVVAPTGAVELPAASDERAVRAAAGTGTLTGGSRPAVVDRSARPAAHVAPSWDELWGEGQDEDEAAGPAGFGGAGVLIGLEELACGTQDTPPCDTWEGLASDDSASRATGLLRAPLLGLNTADPSAAPVVVDLALPLRNDAALDAVGTVLHRSVLDPDAGATTLSWTWQRRDGALVQVIAERQLDGALSALSVSSLAQAPAGDGVSGGLERTELVVPVTPASNAALESWLVDLAAQRVDPEPAALTEVDSADLSASAFERLAALTGEGSRRPPWRSCRCARRPPPRSERPERALPPAVAHRTARAHTVYAPTMR</sequence>
<evidence type="ECO:0000256" key="1">
    <source>
        <dbReference type="SAM" id="MobiDB-lite"/>
    </source>
</evidence>
<dbReference type="RefSeq" id="WP_166856115.1">
    <property type="nucleotide sequence ID" value="NZ_CP063989.1"/>
</dbReference>
<dbReference type="Proteomes" id="UP000594637">
    <property type="component" value="Chromosome"/>
</dbReference>
<proteinExistence type="predicted"/>
<keyword evidence="3" id="KW-1185">Reference proteome</keyword>
<gene>
    <name evidence="2" type="ORF">ID810_09675</name>
</gene>
<organism evidence="2 3">
    <name type="scientific">Actinomyces respiraculi</name>
    <dbReference type="NCBI Taxonomy" id="2744574"/>
    <lineage>
        <taxon>Bacteria</taxon>
        <taxon>Bacillati</taxon>
        <taxon>Actinomycetota</taxon>
        <taxon>Actinomycetes</taxon>
        <taxon>Actinomycetales</taxon>
        <taxon>Actinomycetaceae</taxon>
        <taxon>Actinomyces</taxon>
    </lineage>
</organism>
<dbReference type="EMBL" id="CP063989">
    <property type="protein sequence ID" value="QPL05004.1"/>
    <property type="molecule type" value="Genomic_DNA"/>
</dbReference>
<accession>A0A7T0PVT2</accession>
<evidence type="ECO:0000313" key="2">
    <source>
        <dbReference type="EMBL" id="QPL05004.1"/>
    </source>
</evidence>
<name>A0A7T0PVT2_9ACTO</name>
<protein>
    <submittedName>
        <fullName evidence="2">Uncharacterized protein</fullName>
    </submittedName>
</protein>
<dbReference type="KEGG" id="arep:ID810_09675"/>
<evidence type="ECO:0000313" key="3">
    <source>
        <dbReference type="Proteomes" id="UP000594637"/>
    </source>
</evidence>
<feature type="region of interest" description="Disordered" evidence="1">
    <location>
        <begin position="300"/>
        <end position="347"/>
    </location>
</feature>
<dbReference type="AlphaFoldDB" id="A0A7T0PVT2"/>
<reference evidence="2 3" key="1">
    <citation type="submission" date="2020-11" db="EMBL/GenBank/DDBJ databases">
        <title>Actinomyces sp. ZJ750.</title>
        <authorList>
            <person name="Zhou J."/>
        </authorList>
    </citation>
    <scope>NUCLEOTIDE SEQUENCE [LARGE SCALE GENOMIC DNA]</scope>
    <source>
        <strain evidence="2 3">ZJ750</strain>
    </source>
</reference>